<evidence type="ECO:0000256" key="1">
    <source>
        <dbReference type="SAM" id="Coils"/>
    </source>
</evidence>
<organism evidence="3 4">
    <name type="scientific">Enterococcus mundtii</name>
    <dbReference type="NCBI Taxonomy" id="53346"/>
    <lineage>
        <taxon>Bacteria</taxon>
        <taxon>Bacillati</taxon>
        <taxon>Bacillota</taxon>
        <taxon>Bacilli</taxon>
        <taxon>Lactobacillales</taxon>
        <taxon>Enterococcaceae</taxon>
        <taxon>Enterococcus</taxon>
    </lineage>
</organism>
<evidence type="ECO:0008006" key="5">
    <source>
        <dbReference type="Google" id="ProtNLM"/>
    </source>
</evidence>
<gene>
    <name evidence="3" type="ORF">BTN92_14015</name>
</gene>
<evidence type="ECO:0000256" key="2">
    <source>
        <dbReference type="SAM" id="MobiDB-lite"/>
    </source>
</evidence>
<keyword evidence="1" id="KW-0175">Coiled coil</keyword>
<name>A0A1V2UCE2_ENTMU</name>
<evidence type="ECO:0000313" key="4">
    <source>
        <dbReference type="Proteomes" id="UP000189299"/>
    </source>
</evidence>
<proteinExistence type="predicted"/>
<dbReference type="RefSeq" id="WP_066025990.1">
    <property type="nucleotide sequence ID" value="NZ_CABMMO010000017.1"/>
</dbReference>
<feature type="coiled-coil region" evidence="1">
    <location>
        <begin position="6"/>
        <end position="40"/>
    </location>
</feature>
<reference evidence="3 4" key="1">
    <citation type="submission" date="2016-12" db="EMBL/GenBank/DDBJ databases">
        <authorList>
            <person name="Song W.-J."/>
            <person name="Kurnit D.M."/>
        </authorList>
    </citation>
    <scope>NUCLEOTIDE SEQUENCE [LARGE SCALE GENOMIC DNA]</scope>
    <source>
        <strain evidence="3 4">CGB1038-1_S1</strain>
    </source>
</reference>
<protein>
    <recommendedName>
        <fullName evidence="5">DUF4315 family protein</fullName>
    </recommendedName>
</protein>
<comment type="caution">
    <text evidence="3">The sequence shown here is derived from an EMBL/GenBank/DDBJ whole genome shotgun (WGS) entry which is preliminary data.</text>
</comment>
<accession>A0A1V2UCE2</accession>
<dbReference type="Proteomes" id="UP000189299">
    <property type="component" value="Unassembled WGS sequence"/>
</dbReference>
<dbReference type="AlphaFoldDB" id="A0A1V2UCE2"/>
<sequence length="96" mass="10907">MTQSKLEKLKSKLADAEKKRVQLDKTIKRLQSQISEEETKSFRMTLTELDLSVEEAISFLKEKNRPSAAQLAHSFNQAAPPSDYQNAEGKELKNNV</sequence>
<feature type="region of interest" description="Disordered" evidence="2">
    <location>
        <begin position="68"/>
        <end position="96"/>
    </location>
</feature>
<evidence type="ECO:0000313" key="3">
    <source>
        <dbReference type="EMBL" id="ONN40962.1"/>
    </source>
</evidence>
<feature type="compositionally biased region" description="Polar residues" evidence="2">
    <location>
        <begin position="73"/>
        <end position="85"/>
    </location>
</feature>
<dbReference type="EMBL" id="MSTR01000017">
    <property type="protein sequence ID" value="ONN40962.1"/>
    <property type="molecule type" value="Genomic_DNA"/>
</dbReference>